<dbReference type="CDD" id="cd16118">
    <property type="entry name" value="UBX2_UBXN9"/>
    <property type="match status" value="1"/>
</dbReference>
<feature type="region of interest" description="Disordered" evidence="1">
    <location>
        <begin position="512"/>
        <end position="580"/>
    </location>
</feature>
<feature type="domain" description="UBX" evidence="2">
    <location>
        <begin position="406"/>
        <end position="482"/>
    </location>
</feature>
<dbReference type="CDD" id="cd17075">
    <property type="entry name" value="UBX1_UBXN9"/>
    <property type="match status" value="1"/>
</dbReference>
<dbReference type="Pfam" id="PF00789">
    <property type="entry name" value="UBX"/>
    <property type="match status" value="1"/>
</dbReference>
<keyword evidence="5" id="KW-1185">Reference proteome</keyword>
<evidence type="ECO:0000256" key="1">
    <source>
        <dbReference type="SAM" id="MobiDB-lite"/>
    </source>
</evidence>
<feature type="compositionally biased region" description="Low complexity" evidence="1">
    <location>
        <begin position="257"/>
        <end position="269"/>
    </location>
</feature>
<dbReference type="PROSITE" id="PS50033">
    <property type="entry name" value="UBX"/>
    <property type="match status" value="1"/>
</dbReference>
<dbReference type="GO" id="GO:0005634">
    <property type="term" value="C:nucleus"/>
    <property type="evidence" value="ECO:0007669"/>
    <property type="project" value="TreeGrafter"/>
</dbReference>
<dbReference type="GO" id="GO:0007165">
    <property type="term" value="P:signal transduction"/>
    <property type="evidence" value="ECO:0007669"/>
    <property type="project" value="InterPro"/>
</dbReference>
<feature type="region of interest" description="Disordered" evidence="1">
    <location>
        <begin position="173"/>
        <end position="339"/>
    </location>
</feature>
<dbReference type="EMBL" id="JAFDVH010000001">
    <property type="protein sequence ID" value="KAG7491174.1"/>
    <property type="molecule type" value="Genomic_DNA"/>
</dbReference>
<dbReference type="PANTHER" id="PTHR46467">
    <property type="entry name" value="TETHER CONTAINING UBX DOMAIN FOR GLUT4"/>
    <property type="match status" value="1"/>
</dbReference>
<reference evidence="4" key="1">
    <citation type="submission" date="2021-01" db="EMBL/GenBank/DDBJ databases">
        <authorList>
            <person name="Zahm M."/>
            <person name="Roques C."/>
            <person name="Cabau C."/>
            <person name="Klopp C."/>
            <person name="Donnadieu C."/>
            <person name="Jouanno E."/>
            <person name="Lampietro C."/>
            <person name="Louis A."/>
            <person name="Herpin A."/>
            <person name="Echchiki A."/>
            <person name="Berthelot C."/>
            <person name="Parey E."/>
            <person name="Roest-Crollius H."/>
            <person name="Braasch I."/>
            <person name="Postlethwait J."/>
            <person name="Bobe J."/>
            <person name="Montfort J."/>
            <person name="Bouchez O."/>
            <person name="Begum T."/>
            <person name="Mejri S."/>
            <person name="Adams A."/>
            <person name="Chen W.-J."/>
            <person name="Guiguen Y."/>
        </authorList>
    </citation>
    <scope>NUCLEOTIDE SEQUENCE</scope>
    <source>
        <strain evidence="4">YG-15Mar2019-1</strain>
        <tissue evidence="4">Brain</tissue>
    </source>
</reference>
<dbReference type="GO" id="GO:0005737">
    <property type="term" value="C:cytoplasm"/>
    <property type="evidence" value="ECO:0007669"/>
    <property type="project" value="TreeGrafter"/>
</dbReference>
<dbReference type="GO" id="GO:0042593">
    <property type="term" value="P:glucose homeostasis"/>
    <property type="evidence" value="ECO:0007669"/>
    <property type="project" value="TreeGrafter"/>
</dbReference>
<dbReference type="Pfam" id="PF11470">
    <property type="entry name" value="TUG-UBL1"/>
    <property type="match status" value="1"/>
</dbReference>
<dbReference type="PANTHER" id="PTHR46467:SF1">
    <property type="entry name" value="TETHER CONTAINING UBX DOMAIN FOR GLUT4"/>
    <property type="match status" value="1"/>
</dbReference>
<evidence type="ECO:0000259" key="2">
    <source>
        <dbReference type="PROSITE" id="PS50033"/>
    </source>
</evidence>
<evidence type="ECO:0000259" key="3">
    <source>
        <dbReference type="PROSITE" id="PS50898"/>
    </source>
</evidence>
<organism evidence="4 5">
    <name type="scientific">Megalops atlanticus</name>
    <name type="common">Tarpon</name>
    <name type="synonym">Clupea gigantea</name>
    <dbReference type="NCBI Taxonomy" id="7932"/>
    <lineage>
        <taxon>Eukaryota</taxon>
        <taxon>Metazoa</taxon>
        <taxon>Chordata</taxon>
        <taxon>Craniata</taxon>
        <taxon>Vertebrata</taxon>
        <taxon>Euteleostomi</taxon>
        <taxon>Actinopterygii</taxon>
        <taxon>Neopterygii</taxon>
        <taxon>Teleostei</taxon>
        <taxon>Elopiformes</taxon>
        <taxon>Megalopidae</taxon>
        <taxon>Megalops</taxon>
    </lineage>
</organism>
<dbReference type="Proteomes" id="UP001046870">
    <property type="component" value="Chromosome 1"/>
</dbReference>
<dbReference type="SUPFAM" id="SSF54236">
    <property type="entry name" value="Ubiquitin-like"/>
    <property type="match status" value="2"/>
</dbReference>
<feature type="domain" description="RBD" evidence="3">
    <location>
        <begin position="6"/>
        <end position="75"/>
    </location>
</feature>
<feature type="compositionally biased region" description="Gly residues" evidence="1">
    <location>
        <begin position="278"/>
        <end position="289"/>
    </location>
</feature>
<name>A0A9D3QHX5_MEGAT</name>
<dbReference type="GO" id="GO:0012506">
    <property type="term" value="C:vesicle membrane"/>
    <property type="evidence" value="ECO:0007669"/>
    <property type="project" value="TreeGrafter"/>
</dbReference>
<dbReference type="InterPro" id="IPR029071">
    <property type="entry name" value="Ubiquitin-like_domsf"/>
</dbReference>
<proteinExistence type="predicted"/>
<dbReference type="FunFam" id="3.10.20.90:FF:000204">
    <property type="entry name" value="tether containing UBX domain for GLUT4"/>
    <property type="match status" value="1"/>
</dbReference>
<dbReference type="InterPro" id="IPR003116">
    <property type="entry name" value="RBD_dom"/>
</dbReference>
<dbReference type="InterPro" id="IPR059238">
    <property type="entry name" value="UBX1_UBXN9"/>
</dbReference>
<evidence type="ECO:0000313" key="4">
    <source>
        <dbReference type="EMBL" id="KAG7491174.1"/>
    </source>
</evidence>
<sequence length="580" mass="62628">MAASSTAVTVLAPNGRRQTVKISSSTPLLQVLEDVCKKHGFNPEEYDLKFQRTVLDLSLQWRFASLPNNAKLEMVPTTRQRTGGESRIRIALQLEDGSRLQDSFSSGQTLWELLSHFPQTRVQEQHTVTGAEALKHTTLKSLGLTGGSAIVRYVLKATRSPEDGDSMETAAVAMEKSEEPQPGVSPPASDWIGPDGPPAAAPPPQSTAAQTPPVREEADGTPEPPQTVRPKTRPVRSQESDEQPGPSGVRPAPTAPPSASTLPPSASTSQPCSFVPFSGGGQRLGGDGGHAAPLSFSSVPAGPPKAKKPKPSNEAKHPASARNGESSTQQPEEFLEPVDREPLVYHLDAGVRRPSSGDDLPDEFFEVTIDDIRKRFAQLKSERKLLEEAPLMTKALREARMKEKLERYPKVVVRVQFPDRHVLQGFFRPLETVGALKQFVRNHLADPELHFYLFLAPPKTMLDDSTATLFQANLFPAALVYFGSDVKTDVFLQRQLLDSSVSALEADEAIAGCMPRSPTPSSTSLVSEEPFPPPAGSDAPASEPSAAADLPPPHANSQAPKAVRTDPSKLPAWLKLPGKK</sequence>
<dbReference type="Gene3D" id="3.10.20.90">
    <property type="entry name" value="Phosphatidylinositol 3-kinase Catalytic Subunit, Chain A, domain 1"/>
    <property type="match status" value="2"/>
</dbReference>
<dbReference type="InterPro" id="IPR001012">
    <property type="entry name" value="UBX_dom"/>
</dbReference>
<dbReference type="CDD" id="cd16105">
    <property type="entry name" value="Ubl_ASPSCR1_like"/>
    <property type="match status" value="1"/>
</dbReference>
<protein>
    <recommendedName>
        <fullName evidence="6">ASPSCR1 tether for SLC2A4, UBX domain containing</fullName>
    </recommendedName>
</protein>
<feature type="compositionally biased region" description="Low complexity" evidence="1">
    <location>
        <begin position="536"/>
        <end position="549"/>
    </location>
</feature>
<accession>A0A9D3QHX5</accession>
<comment type="caution">
    <text evidence="4">The sequence shown here is derived from an EMBL/GenBank/DDBJ whole genome shotgun (WGS) entry which is preliminary data.</text>
</comment>
<dbReference type="AlphaFoldDB" id="A0A9D3QHX5"/>
<gene>
    <name evidence="4" type="ORF">MATL_G00000310</name>
</gene>
<feature type="compositionally biased region" description="Pro residues" evidence="1">
    <location>
        <begin position="195"/>
        <end position="205"/>
    </location>
</feature>
<dbReference type="InterPro" id="IPR021569">
    <property type="entry name" value="TUG-UBL1"/>
</dbReference>
<dbReference type="PROSITE" id="PS50898">
    <property type="entry name" value="RBD"/>
    <property type="match status" value="1"/>
</dbReference>
<evidence type="ECO:0008006" key="6">
    <source>
        <dbReference type="Google" id="ProtNLM"/>
    </source>
</evidence>
<dbReference type="GO" id="GO:0006886">
    <property type="term" value="P:intracellular protein transport"/>
    <property type="evidence" value="ECO:0007669"/>
    <property type="project" value="TreeGrafter"/>
</dbReference>
<evidence type="ECO:0000313" key="5">
    <source>
        <dbReference type="Proteomes" id="UP001046870"/>
    </source>
</evidence>
<dbReference type="OrthoDB" id="440781at2759"/>